<sequence>MFFIPLNQVESVELVVNALKMAGGAADCTTCPAHRVCMKQCLGIAAAVEQMIAAGSLPSLGAEPAPSPEPPAPKPEPAKPSGLKVIK</sequence>
<evidence type="ECO:0008006" key="4">
    <source>
        <dbReference type="Google" id="ProtNLM"/>
    </source>
</evidence>
<evidence type="ECO:0000313" key="2">
    <source>
        <dbReference type="EMBL" id="UWZ79161.1"/>
    </source>
</evidence>
<dbReference type="Proteomes" id="UP001060414">
    <property type="component" value="Chromosome"/>
</dbReference>
<feature type="compositionally biased region" description="Pro residues" evidence="1">
    <location>
        <begin position="65"/>
        <end position="75"/>
    </location>
</feature>
<keyword evidence="3" id="KW-1185">Reference proteome</keyword>
<organism evidence="2 3">
    <name type="scientific">Geoalkalibacter halelectricus</name>
    <dbReference type="NCBI Taxonomy" id="2847045"/>
    <lineage>
        <taxon>Bacteria</taxon>
        <taxon>Pseudomonadati</taxon>
        <taxon>Thermodesulfobacteriota</taxon>
        <taxon>Desulfuromonadia</taxon>
        <taxon>Desulfuromonadales</taxon>
        <taxon>Geoalkalibacteraceae</taxon>
        <taxon>Geoalkalibacter</taxon>
    </lineage>
</organism>
<name>A0ABY5ZPM5_9BACT</name>
<evidence type="ECO:0000256" key="1">
    <source>
        <dbReference type="SAM" id="MobiDB-lite"/>
    </source>
</evidence>
<dbReference type="EMBL" id="CP092109">
    <property type="protein sequence ID" value="UWZ79161.1"/>
    <property type="molecule type" value="Genomic_DNA"/>
</dbReference>
<protein>
    <recommendedName>
        <fullName evidence="4">Radical SAM additional 4Fe4S-binding SPASM domain-containing protein</fullName>
    </recommendedName>
</protein>
<dbReference type="RefSeq" id="WP_260747518.1">
    <property type="nucleotide sequence ID" value="NZ_CP092109.1"/>
</dbReference>
<proteinExistence type="predicted"/>
<accession>A0ABY5ZPM5</accession>
<feature type="region of interest" description="Disordered" evidence="1">
    <location>
        <begin position="58"/>
        <end position="87"/>
    </location>
</feature>
<evidence type="ECO:0000313" key="3">
    <source>
        <dbReference type="Proteomes" id="UP001060414"/>
    </source>
</evidence>
<reference evidence="2" key="1">
    <citation type="journal article" date="2022" name="Environ. Microbiol.">
        <title>Geoalkalibacter halelectricus SAP #1 sp. nov. possessing extracellular electron transfer and mineral#reducing capabilities from a haloalkaline environment.</title>
        <authorList>
            <person name="Yadav S."/>
            <person name="Singh R."/>
            <person name="Sundharam S.S."/>
            <person name="Chaudhary S."/>
            <person name="Krishnamurthi S."/>
            <person name="Patil S.A."/>
        </authorList>
    </citation>
    <scope>NUCLEOTIDE SEQUENCE</scope>
    <source>
        <strain evidence="2">SAP-1</strain>
    </source>
</reference>
<gene>
    <name evidence="2" type="ORF">L9S41_15965</name>
</gene>